<evidence type="ECO:0000313" key="2">
    <source>
        <dbReference type="EMBL" id="BCB80200.1"/>
    </source>
</evidence>
<dbReference type="EMBL" id="AP022870">
    <property type="protein sequence ID" value="BCB80200.1"/>
    <property type="molecule type" value="Genomic_DNA"/>
</dbReference>
<keyword evidence="1" id="KW-0472">Membrane</keyword>
<keyword evidence="1" id="KW-1133">Transmembrane helix</keyword>
<proteinExistence type="predicted"/>
<keyword evidence="1" id="KW-0812">Transmembrane</keyword>
<sequence length="92" mass="9719">MSGDYLVPGELRRGARLHPDAHSVPTLVRGTFPSESSPGPFQVVLATIVIVVLLPAAHRYGVDTVETLTVLTATIALVNALFTRQGSSQPAL</sequence>
<keyword evidence="3" id="KW-1185">Reference proteome</keyword>
<dbReference type="KEGG" id="pfla:Pflav_066100"/>
<name>A0A6F8Y2B0_9ACTN</name>
<organism evidence="2 3">
    <name type="scientific">Phytohabitans flavus</name>
    <dbReference type="NCBI Taxonomy" id="1076124"/>
    <lineage>
        <taxon>Bacteria</taxon>
        <taxon>Bacillati</taxon>
        <taxon>Actinomycetota</taxon>
        <taxon>Actinomycetes</taxon>
        <taxon>Micromonosporales</taxon>
        <taxon>Micromonosporaceae</taxon>
    </lineage>
</organism>
<dbReference type="Proteomes" id="UP000502508">
    <property type="component" value="Chromosome"/>
</dbReference>
<dbReference type="AlphaFoldDB" id="A0A6F8Y2B0"/>
<feature type="transmembrane region" description="Helical" evidence="1">
    <location>
        <begin position="39"/>
        <end position="57"/>
    </location>
</feature>
<reference evidence="2 3" key="1">
    <citation type="submission" date="2020-03" db="EMBL/GenBank/DDBJ databases">
        <title>Whole genome shotgun sequence of Phytohabitans flavus NBRC 107702.</title>
        <authorList>
            <person name="Komaki H."/>
            <person name="Tamura T."/>
        </authorList>
    </citation>
    <scope>NUCLEOTIDE SEQUENCE [LARGE SCALE GENOMIC DNA]</scope>
    <source>
        <strain evidence="2 3">NBRC 107702</strain>
    </source>
</reference>
<gene>
    <name evidence="2" type="ORF">Pflav_066100</name>
</gene>
<protein>
    <submittedName>
        <fullName evidence="2">Uncharacterized protein</fullName>
    </submittedName>
</protein>
<evidence type="ECO:0000256" key="1">
    <source>
        <dbReference type="SAM" id="Phobius"/>
    </source>
</evidence>
<reference evidence="2 3" key="2">
    <citation type="submission" date="2020-03" db="EMBL/GenBank/DDBJ databases">
        <authorList>
            <person name="Ichikawa N."/>
            <person name="Kimura A."/>
            <person name="Kitahashi Y."/>
            <person name="Uohara A."/>
        </authorList>
    </citation>
    <scope>NUCLEOTIDE SEQUENCE [LARGE SCALE GENOMIC DNA]</scope>
    <source>
        <strain evidence="2 3">NBRC 107702</strain>
    </source>
</reference>
<evidence type="ECO:0000313" key="3">
    <source>
        <dbReference type="Proteomes" id="UP000502508"/>
    </source>
</evidence>
<accession>A0A6F8Y2B0</accession>